<dbReference type="EMBL" id="HACA01033874">
    <property type="protein sequence ID" value="CDW51236.1"/>
    <property type="molecule type" value="Transcribed_RNA"/>
</dbReference>
<name>A0A0K2VLX1_LEPSM</name>
<reference evidence="1" key="1">
    <citation type="submission" date="2014-05" db="EMBL/GenBank/DDBJ databases">
        <authorList>
            <person name="Chronopoulou M."/>
        </authorList>
    </citation>
    <scope>NUCLEOTIDE SEQUENCE</scope>
    <source>
        <tissue evidence="1">Whole organism</tissue>
    </source>
</reference>
<evidence type="ECO:0000313" key="1">
    <source>
        <dbReference type="EMBL" id="CDW51236.1"/>
    </source>
</evidence>
<protein>
    <submittedName>
        <fullName evidence="1">Uncharacterized protein</fullName>
    </submittedName>
</protein>
<accession>A0A0K2VLX1</accession>
<proteinExistence type="predicted"/>
<organism evidence="1">
    <name type="scientific">Lepeophtheirus salmonis</name>
    <name type="common">Salmon louse</name>
    <name type="synonym">Caligus salmonis</name>
    <dbReference type="NCBI Taxonomy" id="72036"/>
    <lineage>
        <taxon>Eukaryota</taxon>
        <taxon>Metazoa</taxon>
        <taxon>Ecdysozoa</taxon>
        <taxon>Arthropoda</taxon>
        <taxon>Crustacea</taxon>
        <taxon>Multicrustacea</taxon>
        <taxon>Hexanauplia</taxon>
        <taxon>Copepoda</taxon>
        <taxon>Siphonostomatoida</taxon>
        <taxon>Caligidae</taxon>
        <taxon>Lepeophtheirus</taxon>
    </lineage>
</organism>
<sequence>MNSPREPGGR</sequence>